<dbReference type="PANTHER" id="PTHR46648:SF1">
    <property type="entry name" value="ADENOSINE 5'-MONOPHOSPHORAMIDASE HNT1"/>
    <property type="match status" value="1"/>
</dbReference>
<sequence>MRKDCVFCQIELEPKQRMLLSNEHCMFLQLDDSDIKGKNLEGAGVIVPKKHRETAFDLTKDEWNATYDLLLDVQKYIDEKHQPDGYNLGWNCGKVGGQHIFHAHFHVLPRYQDEPLSGKGIRYMFKNEKNQRIHDGT</sequence>
<evidence type="ECO:0000259" key="4">
    <source>
        <dbReference type="PROSITE" id="PS51084"/>
    </source>
</evidence>
<feature type="active site" description="Tele-AMP-histidine intermediate" evidence="1">
    <location>
        <position position="104"/>
    </location>
</feature>
<protein>
    <submittedName>
        <fullName evidence="5">HIT domain-containing protein</fullName>
    </submittedName>
</protein>
<dbReference type="InterPro" id="IPR001310">
    <property type="entry name" value="Histidine_triad_HIT"/>
</dbReference>
<dbReference type="PROSITE" id="PS51084">
    <property type="entry name" value="HIT_2"/>
    <property type="match status" value="1"/>
</dbReference>
<organism evidence="5 6">
    <name type="scientific">Oceanobacillus halophilus</name>
    <dbReference type="NCBI Taxonomy" id="930130"/>
    <lineage>
        <taxon>Bacteria</taxon>
        <taxon>Bacillati</taxon>
        <taxon>Bacillota</taxon>
        <taxon>Bacilli</taxon>
        <taxon>Bacillales</taxon>
        <taxon>Bacillaceae</taxon>
        <taxon>Oceanobacillus</taxon>
    </lineage>
</organism>
<dbReference type="Proteomes" id="UP000269301">
    <property type="component" value="Unassembled WGS sequence"/>
</dbReference>
<dbReference type="GO" id="GO:0009117">
    <property type="term" value="P:nucleotide metabolic process"/>
    <property type="evidence" value="ECO:0007669"/>
    <property type="project" value="TreeGrafter"/>
</dbReference>
<dbReference type="SUPFAM" id="SSF54197">
    <property type="entry name" value="HIT-like"/>
    <property type="match status" value="1"/>
</dbReference>
<dbReference type="OrthoDB" id="9784774at2"/>
<name>A0A495A2Y4_9BACI</name>
<dbReference type="Pfam" id="PF01230">
    <property type="entry name" value="HIT"/>
    <property type="match status" value="1"/>
</dbReference>
<evidence type="ECO:0000313" key="6">
    <source>
        <dbReference type="Proteomes" id="UP000269301"/>
    </source>
</evidence>
<evidence type="ECO:0000256" key="3">
    <source>
        <dbReference type="PROSITE-ProRule" id="PRU00464"/>
    </source>
</evidence>
<proteinExistence type="predicted"/>
<feature type="short sequence motif" description="Histidine triad motif" evidence="2 3">
    <location>
        <begin position="102"/>
        <end position="106"/>
    </location>
</feature>
<dbReference type="RefSeq" id="WP_121204051.1">
    <property type="nucleotide sequence ID" value="NZ_RBZP01000005.1"/>
</dbReference>
<evidence type="ECO:0000313" key="5">
    <source>
        <dbReference type="EMBL" id="RKQ33937.1"/>
    </source>
</evidence>
<dbReference type="PANTHER" id="PTHR46648">
    <property type="entry name" value="HIT FAMILY PROTEIN 1"/>
    <property type="match status" value="1"/>
</dbReference>
<dbReference type="GO" id="GO:0003824">
    <property type="term" value="F:catalytic activity"/>
    <property type="evidence" value="ECO:0007669"/>
    <property type="project" value="InterPro"/>
</dbReference>
<keyword evidence="6" id="KW-1185">Reference proteome</keyword>
<accession>A0A495A2Y4</accession>
<gene>
    <name evidence="5" type="ORF">D8M06_08930</name>
</gene>
<dbReference type="EMBL" id="RBZP01000005">
    <property type="protein sequence ID" value="RKQ33937.1"/>
    <property type="molecule type" value="Genomic_DNA"/>
</dbReference>
<evidence type="ECO:0000256" key="2">
    <source>
        <dbReference type="PIRSR" id="PIRSR601310-3"/>
    </source>
</evidence>
<feature type="domain" description="HIT" evidence="4">
    <location>
        <begin position="42"/>
        <end position="117"/>
    </location>
</feature>
<comment type="caution">
    <text evidence="5">The sequence shown here is derived from an EMBL/GenBank/DDBJ whole genome shotgun (WGS) entry which is preliminary data.</text>
</comment>
<dbReference type="InterPro" id="IPR011146">
    <property type="entry name" value="HIT-like"/>
</dbReference>
<reference evidence="5 6" key="1">
    <citation type="journal article" date="2016" name="Int. J. Syst. Evol. Microbiol.">
        <title>Oceanobacillus halophilus sp. nov., a novel moderately halophilic bacterium from a hypersaline lake.</title>
        <authorList>
            <person name="Amoozegar M.A."/>
            <person name="Bagheri M."/>
            <person name="Makhdoumi A."/>
            <person name="Nikou M.M."/>
            <person name="Fazeli S.A.S."/>
            <person name="Schumann P."/>
            <person name="Sproer C."/>
            <person name="Sanchez-Porro C."/>
            <person name="Ventosa A."/>
        </authorList>
    </citation>
    <scope>NUCLEOTIDE SEQUENCE [LARGE SCALE GENOMIC DNA]</scope>
    <source>
        <strain evidence="5 6">DSM 23996</strain>
    </source>
</reference>
<dbReference type="AlphaFoldDB" id="A0A495A2Y4"/>
<evidence type="ECO:0000256" key="1">
    <source>
        <dbReference type="PIRSR" id="PIRSR601310-1"/>
    </source>
</evidence>
<dbReference type="Gene3D" id="3.30.428.10">
    <property type="entry name" value="HIT-like"/>
    <property type="match status" value="1"/>
</dbReference>
<dbReference type="InterPro" id="IPR036265">
    <property type="entry name" value="HIT-like_sf"/>
</dbReference>